<dbReference type="GeneID" id="73350049"/>
<dbReference type="KEGG" id="clup:CLUP02_16115"/>
<feature type="region of interest" description="Disordered" evidence="1">
    <location>
        <begin position="570"/>
        <end position="607"/>
    </location>
</feature>
<evidence type="ECO:0000256" key="1">
    <source>
        <dbReference type="SAM" id="MobiDB-lite"/>
    </source>
</evidence>
<feature type="region of interest" description="Disordered" evidence="1">
    <location>
        <begin position="454"/>
        <end position="490"/>
    </location>
</feature>
<dbReference type="RefSeq" id="XP_049152186.1">
    <property type="nucleotide sequence ID" value="XM_049295039.1"/>
</dbReference>
<gene>
    <name evidence="2" type="ORF">CLUP02_16115</name>
</gene>
<feature type="compositionally biased region" description="Polar residues" evidence="1">
    <location>
        <begin position="457"/>
        <end position="466"/>
    </location>
</feature>
<dbReference type="EMBL" id="CP019481">
    <property type="protein sequence ID" value="UQC90585.1"/>
    <property type="molecule type" value="Genomic_DNA"/>
</dbReference>
<feature type="region of interest" description="Disordered" evidence="1">
    <location>
        <begin position="203"/>
        <end position="250"/>
    </location>
</feature>
<feature type="compositionally biased region" description="Low complexity" evidence="1">
    <location>
        <begin position="205"/>
        <end position="225"/>
    </location>
</feature>
<name>A0A9Q8T7U4_9PEZI</name>
<feature type="compositionally biased region" description="Basic and acidic residues" evidence="1">
    <location>
        <begin position="597"/>
        <end position="607"/>
    </location>
</feature>
<evidence type="ECO:0000313" key="3">
    <source>
        <dbReference type="Proteomes" id="UP000830671"/>
    </source>
</evidence>
<sequence>MKAATEEGNRRWGAPAPKPEPRAVIPVIKQVVEFLETLDVVSRVASPEETLGSAEEKLPLSLGSCSPGEICYMIRINNIFSFSHIFLLWTIVEQEHGAPHGLLGCHSHAARPNSTQQSPQTPSVLARVPKFQRRTDHAIPRPPAGDLHRYWTMRRRPHLGTPNAWESSRPRSLPCCRSLTWVYPVSKMTMICLGLQIPEPRGVHSSTNNCPSSSSPLRSSVDSPPWVALTGDRTSVTGHRRRRRQPADSQPVAVMRDTLILHVNCTLSLSSRVMAPASNHFPLLHPCEKVSMSPSYRDNGDQTFWGMCLQFRLLCSKPFLGGGNFHICCKEHCQNCSIANPGNKLSRSAKTHFRPTFCASETELQWSPLNFPRLLAQAQDLEIRLFCDSAVPLLLSLDSDGTRPPVTTTAAVSGGVPRCGGRAGERFARTKCHIRGNRRYAILWGKLSEQDEEGNCSARNTQSSSMLPDPGPSTPQHPRNLFTPKRDRTRSVGESLRRRWALCIERSCGRPGHDLEPASGHETATETQLLRFTSGRAREQQKERVSSSMRLGLADVRALCRSSHLYGVHLPPPGSFCPTRQTLPTGSKQAHLQLKSSKPDKPQRGQE</sequence>
<accession>A0A9Q8T7U4</accession>
<dbReference type="Proteomes" id="UP000830671">
    <property type="component" value="Chromosome 9"/>
</dbReference>
<reference evidence="2" key="1">
    <citation type="journal article" date="2021" name="Mol. Plant Microbe Interact.">
        <title>Complete Genome Sequence of the Plant-Pathogenic Fungus Colletotrichum lupini.</title>
        <authorList>
            <person name="Baroncelli R."/>
            <person name="Pensec F."/>
            <person name="Da Lio D."/>
            <person name="Boufleur T."/>
            <person name="Vicente I."/>
            <person name="Sarrocco S."/>
            <person name="Picot A."/>
            <person name="Baraldi E."/>
            <person name="Sukno S."/>
            <person name="Thon M."/>
            <person name="Le Floch G."/>
        </authorList>
    </citation>
    <scope>NUCLEOTIDE SEQUENCE</scope>
    <source>
        <strain evidence="2">IMI 504893</strain>
    </source>
</reference>
<keyword evidence="3" id="KW-1185">Reference proteome</keyword>
<protein>
    <submittedName>
        <fullName evidence="2">Uncharacterized protein</fullName>
    </submittedName>
</protein>
<feature type="compositionally biased region" description="Polar residues" evidence="1">
    <location>
        <begin position="578"/>
        <end position="596"/>
    </location>
</feature>
<proteinExistence type="predicted"/>
<dbReference type="AlphaFoldDB" id="A0A9Q8T7U4"/>
<organism evidence="2 3">
    <name type="scientific">Colletotrichum lupini</name>
    <dbReference type="NCBI Taxonomy" id="145971"/>
    <lineage>
        <taxon>Eukaryota</taxon>
        <taxon>Fungi</taxon>
        <taxon>Dikarya</taxon>
        <taxon>Ascomycota</taxon>
        <taxon>Pezizomycotina</taxon>
        <taxon>Sordariomycetes</taxon>
        <taxon>Hypocreomycetidae</taxon>
        <taxon>Glomerellales</taxon>
        <taxon>Glomerellaceae</taxon>
        <taxon>Colletotrichum</taxon>
        <taxon>Colletotrichum acutatum species complex</taxon>
    </lineage>
</organism>
<evidence type="ECO:0000313" key="2">
    <source>
        <dbReference type="EMBL" id="UQC90585.1"/>
    </source>
</evidence>